<dbReference type="EMBL" id="JAJSOF020000001">
    <property type="protein sequence ID" value="KAJ4451461.1"/>
    <property type="molecule type" value="Genomic_DNA"/>
</dbReference>
<sequence>RLWQTVHEPRATLDPKAIKNCHYKLMNTRSVVDSRRDRPSTSRTEAAVQMMVPPPLILHSTSVPGLINIFQGVGWVVVVRMSGLHRFPISSHVTSSYGVYRTKPRSLDELEDCIRHVLTNVPQQFLLKSIKAISKRLHKLMENVGEYVEF</sequence>
<accession>A0ABQ8TZA0</accession>
<name>A0ABQ8TZA0_PERAM</name>
<evidence type="ECO:0000313" key="2">
    <source>
        <dbReference type="Proteomes" id="UP001148838"/>
    </source>
</evidence>
<proteinExistence type="predicted"/>
<protein>
    <submittedName>
        <fullName evidence="1">Uncharacterized protein</fullName>
    </submittedName>
</protein>
<dbReference type="InterPro" id="IPR036397">
    <property type="entry name" value="RNaseH_sf"/>
</dbReference>
<keyword evidence="2" id="KW-1185">Reference proteome</keyword>
<dbReference type="Proteomes" id="UP001148838">
    <property type="component" value="Unassembled WGS sequence"/>
</dbReference>
<dbReference type="Gene3D" id="3.30.420.10">
    <property type="entry name" value="Ribonuclease H-like superfamily/Ribonuclease H"/>
    <property type="match status" value="1"/>
</dbReference>
<gene>
    <name evidence="1" type="ORF">ANN_02923</name>
</gene>
<evidence type="ECO:0000313" key="1">
    <source>
        <dbReference type="EMBL" id="KAJ4451461.1"/>
    </source>
</evidence>
<organism evidence="1 2">
    <name type="scientific">Periplaneta americana</name>
    <name type="common">American cockroach</name>
    <name type="synonym">Blatta americana</name>
    <dbReference type="NCBI Taxonomy" id="6978"/>
    <lineage>
        <taxon>Eukaryota</taxon>
        <taxon>Metazoa</taxon>
        <taxon>Ecdysozoa</taxon>
        <taxon>Arthropoda</taxon>
        <taxon>Hexapoda</taxon>
        <taxon>Insecta</taxon>
        <taxon>Pterygota</taxon>
        <taxon>Neoptera</taxon>
        <taxon>Polyneoptera</taxon>
        <taxon>Dictyoptera</taxon>
        <taxon>Blattodea</taxon>
        <taxon>Blattoidea</taxon>
        <taxon>Blattidae</taxon>
        <taxon>Blattinae</taxon>
        <taxon>Periplaneta</taxon>
    </lineage>
</organism>
<comment type="caution">
    <text evidence="1">The sequence shown here is derived from an EMBL/GenBank/DDBJ whole genome shotgun (WGS) entry which is preliminary data.</text>
</comment>
<reference evidence="1 2" key="1">
    <citation type="journal article" date="2022" name="Allergy">
        <title>Genome assembly and annotation of Periplaneta americana reveal a comprehensive cockroach allergen profile.</title>
        <authorList>
            <person name="Wang L."/>
            <person name="Xiong Q."/>
            <person name="Saelim N."/>
            <person name="Wang L."/>
            <person name="Nong W."/>
            <person name="Wan A.T."/>
            <person name="Shi M."/>
            <person name="Liu X."/>
            <person name="Cao Q."/>
            <person name="Hui J.H.L."/>
            <person name="Sookrung N."/>
            <person name="Leung T.F."/>
            <person name="Tungtrongchitr A."/>
            <person name="Tsui S.K.W."/>
        </authorList>
    </citation>
    <scope>NUCLEOTIDE SEQUENCE [LARGE SCALE GENOMIC DNA]</scope>
    <source>
        <strain evidence="1">PWHHKU_190912</strain>
    </source>
</reference>
<feature type="non-terminal residue" evidence="1">
    <location>
        <position position="1"/>
    </location>
</feature>